<reference evidence="2 3" key="1">
    <citation type="submission" date="2018-06" db="EMBL/GenBank/DDBJ databases">
        <title>Comparative genomics reveals the genomic features of Rhizophagus irregularis, R. cerebriforme, R. diaphanum and Gigaspora rosea, and their symbiotic lifestyle signature.</title>
        <authorList>
            <person name="Morin E."/>
            <person name="San Clemente H."/>
            <person name="Chen E.C.H."/>
            <person name="De La Providencia I."/>
            <person name="Hainaut M."/>
            <person name="Kuo A."/>
            <person name="Kohler A."/>
            <person name="Murat C."/>
            <person name="Tang N."/>
            <person name="Roy S."/>
            <person name="Loubradou J."/>
            <person name="Henrissat B."/>
            <person name="Grigoriev I.V."/>
            <person name="Corradi N."/>
            <person name="Roux C."/>
            <person name="Martin F.M."/>
        </authorList>
    </citation>
    <scope>NUCLEOTIDE SEQUENCE [LARGE SCALE GENOMIC DNA]</scope>
    <source>
        <strain evidence="2 3">DAOM 227022</strain>
    </source>
</reference>
<accession>A0A397SI23</accession>
<protein>
    <submittedName>
        <fullName evidence="2">Uncharacterized protein</fullName>
    </submittedName>
</protein>
<dbReference type="AlphaFoldDB" id="A0A397SI23"/>
<dbReference type="EMBL" id="QKYT01000540">
    <property type="protein sequence ID" value="RIA83805.1"/>
    <property type="molecule type" value="Genomic_DNA"/>
</dbReference>
<comment type="caution">
    <text evidence="2">The sequence shown here is derived from an EMBL/GenBank/DDBJ whole genome shotgun (WGS) entry which is preliminary data.</text>
</comment>
<sequence>MDGSSDSTCSVEAGYDNQGKTDVMVNMQGLGIRYRIINQTILNYLLSDARTELLLNKRNGSGFFFFFLANDMCQELRLERQQKPDNPIPQPRTKPNLYCCPILARRKYSISASIILMNKSGYNMNLAVANLENGFWVNGYKLNCEPRTWLLKNGQSDAFSSAALSYYNSFQGLTTFIFDDDISSAFTISWQQQQMHVSQLSLAPTTSQNSSEEQTGKDKIEITQELTASLLMRKSPKTEDEGNLSKQESQREEATAASRSLITGIQATNE</sequence>
<feature type="region of interest" description="Disordered" evidence="1">
    <location>
        <begin position="230"/>
        <end position="270"/>
    </location>
</feature>
<dbReference type="Gene3D" id="2.60.270.50">
    <property type="match status" value="1"/>
</dbReference>
<name>A0A397SI23_9GLOM</name>
<gene>
    <name evidence="2" type="ORF">C1645_742787</name>
</gene>
<evidence type="ECO:0000313" key="3">
    <source>
        <dbReference type="Proteomes" id="UP000265703"/>
    </source>
</evidence>
<feature type="compositionally biased region" description="Polar residues" evidence="1">
    <location>
        <begin position="257"/>
        <end position="270"/>
    </location>
</feature>
<dbReference type="Proteomes" id="UP000265703">
    <property type="component" value="Unassembled WGS sequence"/>
</dbReference>
<dbReference type="OrthoDB" id="2342528at2759"/>
<organism evidence="2 3">
    <name type="scientific">Glomus cerebriforme</name>
    <dbReference type="NCBI Taxonomy" id="658196"/>
    <lineage>
        <taxon>Eukaryota</taxon>
        <taxon>Fungi</taxon>
        <taxon>Fungi incertae sedis</taxon>
        <taxon>Mucoromycota</taxon>
        <taxon>Glomeromycotina</taxon>
        <taxon>Glomeromycetes</taxon>
        <taxon>Glomerales</taxon>
        <taxon>Glomeraceae</taxon>
        <taxon>Glomus</taxon>
    </lineage>
</organism>
<evidence type="ECO:0000256" key="1">
    <source>
        <dbReference type="SAM" id="MobiDB-lite"/>
    </source>
</evidence>
<proteinExistence type="predicted"/>
<evidence type="ECO:0000313" key="2">
    <source>
        <dbReference type="EMBL" id="RIA83805.1"/>
    </source>
</evidence>
<keyword evidence="3" id="KW-1185">Reference proteome</keyword>